<feature type="transmembrane region" description="Helical" evidence="3">
    <location>
        <begin position="26"/>
        <end position="45"/>
    </location>
</feature>
<dbReference type="GO" id="GO:0005777">
    <property type="term" value="C:peroxisome"/>
    <property type="evidence" value="ECO:0007669"/>
    <property type="project" value="UniProtKB-SubCell"/>
</dbReference>
<dbReference type="PANTHER" id="PTHR24096:SF422">
    <property type="entry name" value="BCDNA.GH02901"/>
    <property type="match status" value="1"/>
</dbReference>
<dbReference type="Gene3D" id="3.40.50.980">
    <property type="match status" value="1"/>
</dbReference>
<comment type="subcellular location">
    <subcellularLocation>
        <location evidence="1">Peroxisome</location>
    </subcellularLocation>
</comment>
<dbReference type="GO" id="GO:0004467">
    <property type="term" value="F:long-chain fatty acid-CoA ligase activity"/>
    <property type="evidence" value="ECO:0007669"/>
    <property type="project" value="TreeGrafter"/>
</dbReference>
<evidence type="ECO:0000259" key="4">
    <source>
        <dbReference type="Pfam" id="PF00501"/>
    </source>
</evidence>
<dbReference type="PANTHER" id="PTHR24096">
    <property type="entry name" value="LONG-CHAIN-FATTY-ACID--COA LIGASE"/>
    <property type="match status" value="1"/>
</dbReference>
<dbReference type="Pfam" id="PF00501">
    <property type="entry name" value="AMP-binding"/>
    <property type="match status" value="1"/>
</dbReference>
<dbReference type="SUPFAM" id="SSF56801">
    <property type="entry name" value="Acetyl-CoA synthetase-like"/>
    <property type="match status" value="1"/>
</dbReference>
<gene>
    <name evidence="5" type="ORF">NQ318_003739</name>
</gene>
<name>A0AAV8XFP4_9CUCU</name>
<evidence type="ECO:0000313" key="6">
    <source>
        <dbReference type="Proteomes" id="UP001162162"/>
    </source>
</evidence>
<organism evidence="5 6">
    <name type="scientific">Aromia moschata</name>
    <dbReference type="NCBI Taxonomy" id="1265417"/>
    <lineage>
        <taxon>Eukaryota</taxon>
        <taxon>Metazoa</taxon>
        <taxon>Ecdysozoa</taxon>
        <taxon>Arthropoda</taxon>
        <taxon>Hexapoda</taxon>
        <taxon>Insecta</taxon>
        <taxon>Pterygota</taxon>
        <taxon>Neoptera</taxon>
        <taxon>Endopterygota</taxon>
        <taxon>Coleoptera</taxon>
        <taxon>Polyphaga</taxon>
        <taxon>Cucujiformia</taxon>
        <taxon>Chrysomeloidea</taxon>
        <taxon>Cerambycidae</taxon>
        <taxon>Cerambycinae</taxon>
        <taxon>Callichromatini</taxon>
        <taxon>Aromia</taxon>
    </lineage>
</organism>
<dbReference type="GO" id="GO:0046949">
    <property type="term" value="P:fatty-acyl-CoA biosynthetic process"/>
    <property type="evidence" value="ECO:0007669"/>
    <property type="project" value="TreeGrafter"/>
</dbReference>
<evidence type="ECO:0000256" key="1">
    <source>
        <dbReference type="ARBA" id="ARBA00004275"/>
    </source>
</evidence>
<reference evidence="5" key="1">
    <citation type="journal article" date="2023" name="Insect Mol. Biol.">
        <title>Genome sequencing provides insights into the evolution of gene families encoding plant cell wall-degrading enzymes in longhorned beetles.</title>
        <authorList>
            <person name="Shin N.R."/>
            <person name="Okamura Y."/>
            <person name="Kirsch R."/>
            <person name="Pauchet Y."/>
        </authorList>
    </citation>
    <scope>NUCLEOTIDE SEQUENCE</scope>
    <source>
        <strain evidence="5">AMC_N1</strain>
    </source>
</reference>
<dbReference type="EMBL" id="JAPWTK010000636">
    <property type="protein sequence ID" value="KAJ8937622.1"/>
    <property type="molecule type" value="Genomic_DNA"/>
</dbReference>
<evidence type="ECO:0000256" key="3">
    <source>
        <dbReference type="SAM" id="Phobius"/>
    </source>
</evidence>
<evidence type="ECO:0000256" key="2">
    <source>
        <dbReference type="ARBA" id="ARBA00023140"/>
    </source>
</evidence>
<dbReference type="Proteomes" id="UP001162162">
    <property type="component" value="Unassembled WGS sequence"/>
</dbReference>
<proteinExistence type="predicted"/>
<evidence type="ECO:0000313" key="5">
    <source>
        <dbReference type="EMBL" id="KAJ8937622.1"/>
    </source>
</evidence>
<keyword evidence="3" id="KW-0472">Membrane</keyword>
<accession>A0AAV8XFP4</accession>
<keyword evidence="3" id="KW-1133">Transmembrane helix</keyword>
<dbReference type="InterPro" id="IPR000873">
    <property type="entry name" value="AMP-dep_synth/lig_dom"/>
</dbReference>
<dbReference type="AlphaFoldDB" id="A0AAV8XFP4"/>
<dbReference type="Gene3D" id="2.30.38.10">
    <property type="entry name" value="Luciferase, Domain 3"/>
    <property type="match status" value="1"/>
</dbReference>
<protein>
    <recommendedName>
        <fullName evidence="4">AMP-dependent synthetase/ligase domain-containing protein</fullName>
    </recommendedName>
</protein>
<keyword evidence="6" id="KW-1185">Reference proteome</keyword>
<keyword evidence="3" id="KW-0812">Transmembrane</keyword>
<comment type="caution">
    <text evidence="5">The sequence shown here is derived from an EMBL/GenBank/DDBJ whole genome shotgun (WGS) entry which is preliminary data.</text>
</comment>
<feature type="domain" description="AMP-dependent synthetase/ligase" evidence="4">
    <location>
        <begin position="16"/>
        <end position="192"/>
    </location>
</feature>
<keyword evidence="2" id="KW-0576">Peroxisome</keyword>
<sequence length="225" mass="24915">MVSNLEQANAKGFCNFTNSKDDVVPAFLPFFHIYGLMFVMLHILSHGAKLITFPKFTSESFIKCLRKHRPTFIPSVPPVSRRLLFHKDNTIGAAPFSGSDVDRFHRITKGKVNLIQAYGMTESSPLSIIQSIYLKGGVKQGGTGVMVPNTEGRFVPIDEPNSQIGLGPHQPGEVIHKGPSDIINLLVMKGYLNNPEATRETISEGGWLRTGDIGYHDEGRSHIHY</sequence>